<dbReference type="Pfam" id="PF00005">
    <property type="entry name" value="ABC_tran"/>
    <property type="match status" value="1"/>
</dbReference>
<dbReference type="InterPro" id="IPR017871">
    <property type="entry name" value="ABC_transporter-like_CS"/>
</dbReference>
<sequence>MTDGAGEPVLELEGVGRRFGRRWVVEEVSFTVGRGEVCALLGPNGAGKTTTLRMILGLLAPHRGEIRIHGIPVRTRRAQALAEVGAIVEEARFYPYLTGMENVRQALRMRGLPADPDTVRARMAQAGLDGAAAERRVSGYSLGMRQRLALALALVQDPSILILDEPMNGLDPAGMRDFREHLRRLAAGGMTVLLSSHLLAEVEQVAHRLVFLERGRVTAVEAAGGGTQQLRLRVEPAAAAAAWLEARGRPVTADGDALRVAWEAEAVPDLVRELIGQGWAVYEVTPVRASLESRYLARTGGRREEDGDVVGALRQ</sequence>
<dbReference type="InterPro" id="IPR003593">
    <property type="entry name" value="AAA+_ATPase"/>
</dbReference>
<dbReference type="PANTHER" id="PTHR43335:SF4">
    <property type="entry name" value="ABC TRANSPORTER, ATP-BINDING PROTEIN"/>
    <property type="match status" value="1"/>
</dbReference>
<dbReference type="PROSITE" id="PS50893">
    <property type="entry name" value="ABC_TRANSPORTER_2"/>
    <property type="match status" value="1"/>
</dbReference>
<dbReference type="PANTHER" id="PTHR43335">
    <property type="entry name" value="ABC TRANSPORTER, ATP-BINDING PROTEIN"/>
    <property type="match status" value="1"/>
</dbReference>
<dbReference type="Proteomes" id="UP000503399">
    <property type="component" value="Chromosome"/>
</dbReference>
<evidence type="ECO:0000256" key="1">
    <source>
        <dbReference type="ARBA" id="ARBA00005417"/>
    </source>
</evidence>
<evidence type="ECO:0000256" key="4">
    <source>
        <dbReference type="ARBA" id="ARBA00022840"/>
    </source>
</evidence>
<reference evidence="6 7" key="1">
    <citation type="submission" date="2020-02" db="EMBL/GenBank/DDBJ databases">
        <authorList>
            <person name="Hogendoorn C."/>
        </authorList>
    </citation>
    <scope>NUCLEOTIDE SEQUENCE [LARGE SCALE GENOMIC DNA]</scope>
    <source>
        <strain evidence="6">R501</strain>
    </source>
</reference>
<organism evidence="6 7">
    <name type="scientific">Candidatus Hydrogenisulfobacillus filiaventi</name>
    <dbReference type="NCBI Taxonomy" id="2707344"/>
    <lineage>
        <taxon>Bacteria</taxon>
        <taxon>Bacillati</taxon>
        <taxon>Bacillota</taxon>
        <taxon>Clostridia</taxon>
        <taxon>Eubacteriales</taxon>
        <taxon>Clostridiales Family XVII. Incertae Sedis</taxon>
        <taxon>Candidatus Hydrogenisulfobacillus</taxon>
    </lineage>
</organism>
<dbReference type="EMBL" id="LR778114">
    <property type="protein sequence ID" value="CAB1128093.1"/>
    <property type="molecule type" value="Genomic_DNA"/>
</dbReference>
<dbReference type="Gene3D" id="3.40.50.300">
    <property type="entry name" value="P-loop containing nucleotide triphosphate hydrolases"/>
    <property type="match status" value="1"/>
</dbReference>
<evidence type="ECO:0000313" key="6">
    <source>
        <dbReference type="EMBL" id="CAB1128093.1"/>
    </source>
</evidence>
<keyword evidence="3" id="KW-0547">Nucleotide-binding</keyword>
<gene>
    <name evidence="6" type="ORF">R50_0587</name>
</gene>
<comment type="similarity">
    <text evidence="1">Belongs to the ABC transporter superfamily.</text>
</comment>
<dbReference type="InterPro" id="IPR027417">
    <property type="entry name" value="P-loop_NTPase"/>
</dbReference>
<dbReference type="SUPFAM" id="SSF52540">
    <property type="entry name" value="P-loop containing nucleoside triphosphate hydrolases"/>
    <property type="match status" value="1"/>
</dbReference>
<dbReference type="KEGG" id="hfv:R50_0587"/>
<dbReference type="GO" id="GO:0016887">
    <property type="term" value="F:ATP hydrolysis activity"/>
    <property type="evidence" value="ECO:0007669"/>
    <property type="project" value="InterPro"/>
</dbReference>
<evidence type="ECO:0000313" key="7">
    <source>
        <dbReference type="Proteomes" id="UP000503399"/>
    </source>
</evidence>
<dbReference type="GO" id="GO:0005524">
    <property type="term" value="F:ATP binding"/>
    <property type="evidence" value="ECO:0007669"/>
    <property type="project" value="UniProtKB-KW"/>
</dbReference>
<keyword evidence="4 6" id="KW-0067">ATP-binding</keyword>
<evidence type="ECO:0000256" key="3">
    <source>
        <dbReference type="ARBA" id="ARBA00022741"/>
    </source>
</evidence>
<dbReference type="AlphaFoldDB" id="A0A6F8ZEM3"/>
<feature type="domain" description="ABC transporter" evidence="5">
    <location>
        <begin position="10"/>
        <end position="239"/>
    </location>
</feature>
<keyword evidence="2" id="KW-0813">Transport</keyword>
<dbReference type="InterPro" id="IPR003439">
    <property type="entry name" value="ABC_transporter-like_ATP-bd"/>
</dbReference>
<name>A0A6F8ZEM3_9FIRM</name>
<dbReference type="CDD" id="cd03230">
    <property type="entry name" value="ABC_DR_subfamily_A"/>
    <property type="match status" value="1"/>
</dbReference>
<accession>A0A6F8ZEM3</accession>
<protein>
    <submittedName>
        <fullName evidence="6">ABC transporter ATP-binding protein</fullName>
    </submittedName>
</protein>
<dbReference type="PROSITE" id="PS00211">
    <property type="entry name" value="ABC_TRANSPORTER_1"/>
    <property type="match status" value="1"/>
</dbReference>
<evidence type="ECO:0000259" key="5">
    <source>
        <dbReference type="PROSITE" id="PS50893"/>
    </source>
</evidence>
<proteinExistence type="inferred from homology"/>
<keyword evidence="7" id="KW-1185">Reference proteome</keyword>
<dbReference type="SMART" id="SM00382">
    <property type="entry name" value="AAA"/>
    <property type="match status" value="1"/>
</dbReference>
<evidence type="ECO:0000256" key="2">
    <source>
        <dbReference type="ARBA" id="ARBA00022448"/>
    </source>
</evidence>